<dbReference type="Proteomes" id="UP000288805">
    <property type="component" value="Unassembled WGS sequence"/>
</dbReference>
<name>A0A438E140_VITVI</name>
<comment type="caution">
    <text evidence="1">The sequence shown here is derived from an EMBL/GenBank/DDBJ whole genome shotgun (WGS) entry which is preliminary data.</text>
</comment>
<protein>
    <submittedName>
        <fullName evidence="1">Uncharacterized protein</fullName>
    </submittedName>
</protein>
<evidence type="ECO:0000313" key="1">
    <source>
        <dbReference type="EMBL" id="RVW41415.1"/>
    </source>
</evidence>
<gene>
    <name evidence="1" type="ORF">CK203_115789</name>
</gene>
<accession>A0A438E140</accession>
<evidence type="ECO:0000313" key="2">
    <source>
        <dbReference type="Proteomes" id="UP000288805"/>
    </source>
</evidence>
<dbReference type="EMBL" id="QGNW01001438">
    <property type="protein sequence ID" value="RVW41415.1"/>
    <property type="molecule type" value="Genomic_DNA"/>
</dbReference>
<proteinExistence type="predicted"/>
<organism evidence="1 2">
    <name type="scientific">Vitis vinifera</name>
    <name type="common">Grape</name>
    <dbReference type="NCBI Taxonomy" id="29760"/>
    <lineage>
        <taxon>Eukaryota</taxon>
        <taxon>Viridiplantae</taxon>
        <taxon>Streptophyta</taxon>
        <taxon>Embryophyta</taxon>
        <taxon>Tracheophyta</taxon>
        <taxon>Spermatophyta</taxon>
        <taxon>Magnoliopsida</taxon>
        <taxon>eudicotyledons</taxon>
        <taxon>Gunneridae</taxon>
        <taxon>Pentapetalae</taxon>
        <taxon>rosids</taxon>
        <taxon>Vitales</taxon>
        <taxon>Vitaceae</taxon>
        <taxon>Viteae</taxon>
        <taxon>Vitis</taxon>
    </lineage>
</organism>
<dbReference type="AlphaFoldDB" id="A0A438E140"/>
<reference evidence="1 2" key="1">
    <citation type="journal article" date="2018" name="PLoS Genet.">
        <title>Population sequencing reveals clonal diversity and ancestral inbreeding in the grapevine cultivar Chardonnay.</title>
        <authorList>
            <person name="Roach M.J."/>
            <person name="Johnson D.L."/>
            <person name="Bohlmann J."/>
            <person name="van Vuuren H.J."/>
            <person name="Jones S.J."/>
            <person name="Pretorius I.S."/>
            <person name="Schmidt S.A."/>
            <person name="Borneman A.R."/>
        </authorList>
    </citation>
    <scope>NUCLEOTIDE SEQUENCE [LARGE SCALE GENOMIC DNA]</scope>
    <source>
        <strain evidence="2">cv. Chardonnay</strain>
        <tissue evidence="1">Leaf</tissue>
    </source>
</reference>
<sequence>MSMFLRSLHPRFARHLTGVPFQDFRSLVQALFDVDDGISRELWLDITSSQILRGRELLDHLRAKEAYVLRTFSIIDLVIIPMRDHCRYLGVISHLYNIIILSQFSNILLCILILSQYDLHFSFSVHRLVSHDMSSLIPIGDIRGLIWIWGCLWIELLRDSKLLLIPHMQFLIPQAYTIMFETPRALIFTRHFDIANLVGVFWDYFVKYTEIRILQLRFTMSDEITPITLTTLYEMMVDLTWRVERIELILSEHPSSSRGALGVVMPSLPHLTPSIFVTLGASHPRPRPHSVIQQHFSSISLATSTRPPSRLRGPPAMGFFAPLAPRALADPVPSQFRLDLYCMYHQSAGHHTDRCTALRHAIHDIVDFGTFGHPQSDMFLYLPQLRPCMQTLLPQQSLILLTWVINS</sequence>